<evidence type="ECO:0000313" key="6">
    <source>
        <dbReference type="EMBL" id="MBF6354979.1"/>
    </source>
</evidence>
<keyword evidence="7" id="KW-1185">Reference proteome</keyword>
<evidence type="ECO:0000256" key="5">
    <source>
        <dbReference type="SAM" id="Phobius"/>
    </source>
</evidence>
<keyword evidence="2 5" id="KW-0812">Transmembrane</keyword>
<evidence type="ECO:0000256" key="4">
    <source>
        <dbReference type="ARBA" id="ARBA00023136"/>
    </source>
</evidence>
<dbReference type="RefSeq" id="WP_195001646.1">
    <property type="nucleotide sequence ID" value="NZ_JADLQN010000001.1"/>
</dbReference>
<protein>
    <submittedName>
        <fullName evidence="6">DoxX family protein</fullName>
    </submittedName>
</protein>
<organism evidence="6 7">
    <name type="scientific">Nocardia higoensis</name>
    <dbReference type="NCBI Taxonomy" id="228599"/>
    <lineage>
        <taxon>Bacteria</taxon>
        <taxon>Bacillati</taxon>
        <taxon>Actinomycetota</taxon>
        <taxon>Actinomycetes</taxon>
        <taxon>Mycobacteriales</taxon>
        <taxon>Nocardiaceae</taxon>
        <taxon>Nocardia</taxon>
    </lineage>
</organism>
<name>A0ABS0D939_9NOCA</name>
<sequence length="117" mass="11947">MTAIEVALLGATIGCVIANGFEVVAKATRAQFVVRNCAEVGVDRKWIPYLAVIEGAGVVGLMLGLAGVPIIGAAAALGLVAFFIGAMAVHIRARVLHNLAFPAGFLLLAAASVPYFA</sequence>
<accession>A0ABS0D939</accession>
<reference evidence="6 7" key="1">
    <citation type="submission" date="2020-10" db="EMBL/GenBank/DDBJ databases">
        <title>Identification of Nocardia species via Next-generation sequencing and recognition of intraspecies genetic diversity.</title>
        <authorList>
            <person name="Li P."/>
            <person name="Li P."/>
            <person name="Lu B."/>
        </authorList>
    </citation>
    <scope>NUCLEOTIDE SEQUENCE [LARGE SCALE GENOMIC DNA]</scope>
    <source>
        <strain evidence="6 7">BJ06-0143</strain>
    </source>
</reference>
<comment type="caution">
    <text evidence="6">The sequence shown here is derived from an EMBL/GenBank/DDBJ whole genome shotgun (WGS) entry which is preliminary data.</text>
</comment>
<evidence type="ECO:0000313" key="7">
    <source>
        <dbReference type="Proteomes" id="UP000707731"/>
    </source>
</evidence>
<gene>
    <name evidence="6" type="ORF">IU449_10555</name>
</gene>
<dbReference type="EMBL" id="JADLQN010000001">
    <property type="protein sequence ID" value="MBF6354979.1"/>
    <property type="molecule type" value="Genomic_DNA"/>
</dbReference>
<dbReference type="Pfam" id="PF13564">
    <property type="entry name" value="DoxX_2"/>
    <property type="match status" value="1"/>
</dbReference>
<evidence type="ECO:0000256" key="1">
    <source>
        <dbReference type="ARBA" id="ARBA00004141"/>
    </source>
</evidence>
<feature type="transmembrane region" description="Helical" evidence="5">
    <location>
        <begin position="96"/>
        <end position="116"/>
    </location>
</feature>
<keyword evidence="3 5" id="KW-1133">Transmembrane helix</keyword>
<feature type="transmembrane region" description="Helical" evidence="5">
    <location>
        <begin position="6"/>
        <end position="25"/>
    </location>
</feature>
<feature type="transmembrane region" description="Helical" evidence="5">
    <location>
        <begin position="70"/>
        <end position="89"/>
    </location>
</feature>
<dbReference type="InterPro" id="IPR032808">
    <property type="entry name" value="DoxX"/>
</dbReference>
<feature type="transmembrane region" description="Helical" evidence="5">
    <location>
        <begin position="46"/>
        <end position="64"/>
    </location>
</feature>
<evidence type="ECO:0000256" key="3">
    <source>
        <dbReference type="ARBA" id="ARBA00022989"/>
    </source>
</evidence>
<dbReference type="Proteomes" id="UP000707731">
    <property type="component" value="Unassembled WGS sequence"/>
</dbReference>
<proteinExistence type="predicted"/>
<evidence type="ECO:0000256" key="2">
    <source>
        <dbReference type="ARBA" id="ARBA00022692"/>
    </source>
</evidence>
<comment type="subcellular location">
    <subcellularLocation>
        <location evidence="1">Membrane</location>
        <topology evidence="1">Multi-pass membrane protein</topology>
    </subcellularLocation>
</comment>
<keyword evidence="4 5" id="KW-0472">Membrane</keyword>